<dbReference type="InterPro" id="IPR004193">
    <property type="entry name" value="Glyco_hydro_13_N"/>
</dbReference>
<dbReference type="FunFam" id="2.60.40.10:FF:000169">
    <property type="entry name" value="1,4-alpha-glucan branching enzyme GlgB"/>
    <property type="match status" value="1"/>
</dbReference>
<dbReference type="NCBIfam" id="NF008967">
    <property type="entry name" value="PRK12313.1"/>
    <property type="match status" value="1"/>
</dbReference>
<keyword evidence="7 10" id="KW-0808">Transferase</keyword>
<keyword evidence="6 10" id="KW-0328">Glycosyltransferase</keyword>
<dbReference type="SUPFAM" id="SSF81296">
    <property type="entry name" value="E set domains"/>
    <property type="match status" value="2"/>
</dbReference>
<comment type="similarity">
    <text evidence="4 10">Belongs to the glycosyl hydrolase 13 family. GlgB subfamily.</text>
</comment>
<dbReference type="InterPro" id="IPR006407">
    <property type="entry name" value="GlgB"/>
</dbReference>
<dbReference type="PANTHER" id="PTHR43651:SF3">
    <property type="entry name" value="1,4-ALPHA-GLUCAN-BRANCHING ENZYME"/>
    <property type="match status" value="1"/>
</dbReference>
<dbReference type="PIRSF" id="PIRSF000463">
    <property type="entry name" value="GlgB"/>
    <property type="match status" value="1"/>
</dbReference>
<dbReference type="GO" id="GO:0004553">
    <property type="term" value="F:hydrolase activity, hydrolyzing O-glycosyl compounds"/>
    <property type="evidence" value="ECO:0007669"/>
    <property type="project" value="InterPro"/>
</dbReference>
<dbReference type="InterPro" id="IPR017853">
    <property type="entry name" value="GH"/>
</dbReference>
<evidence type="ECO:0000256" key="1">
    <source>
        <dbReference type="ARBA" id="ARBA00000826"/>
    </source>
</evidence>
<evidence type="ECO:0000256" key="8">
    <source>
        <dbReference type="ARBA" id="ARBA00023056"/>
    </source>
</evidence>
<dbReference type="InterPro" id="IPR054169">
    <property type="entry name" value="GlgB_N"/>
</dbReference>
<dbReference type="GO" id="GO:0005829">
    <property type="term" value="C:cytosol"/>
    <property type="evidence" value="ECO:0007669"/>
    <property type="project" value="TreeGrafter"/>
</dbReference>
<keyword evidence="14" id="KW-1185">Reference proteome</keyword>
<dbReference type="SMART" id="SM00642">
    <property type="entry name" value="Aamy"/>
    <property type="match status" value="1"/>
</dbReference>
<dbReference type="Gene3D" id="3.20.20.80">
    <property type="entry name" value="Glycosidases"/>
    <property type="match status" value="1"/>
</dbReference>
<evidence type="ECO:0000313" key="14">
    <source>
        <dbReference type="Proteomes" id="UP000317648"/>
    </source>
</evidence>
<name>A0A518DW51_9BACT</name>
<evidence type="ECO:0000256" key="10">
    <source>
        <dbReference type="HAMAP-Rule" id="MF_00685"/>
    </source>
</evidence>
<dbReference type="Pfam" id="PF02806">
    <property type="entry name" value="Alpha-amylase_C"/>
    <property type="match status" value="1"/>
</dbReference>
<dbReference type="HAMAP" id="MF_00685">
    <property type="entry name" value="GlgB"/>
    <property type="match status" value="1"/>
</dbReference>
<dbReference type="InterPro" id="IPR014756">
    <property type="entry name" value="Ig_E-set"/>
</dbReference>
<dbReference type="GO" id="GO:0005978">
    <property type="term" value="P:glycogen biosynthetic process"/>
    <property type="evidence" value="ECO:0007669"/>
    <property type="project" value="UniProtKB-UniRule"/>
</dbReference>
<keyword evidence="9 10" id="KW-0119">Carbohydrate metabolism</keyword>
<evidence type="ECO:0000259" key="12">
    <source>
        <dbReference type="SMART" id="SM00642"/>
    </source>
</evidence>
<dbReference type="EMBL" id="CP036433">
    <property type="protein sequence ID" value="QDU96054.1"/>
    <property type="molecule type" value="Genomic_DNA"/>
</dbReference>
<evidence type="ECO:0000313" key="13">
    <source>
        <dbReference type="EMBL" id="QDU96054.1"/>
    </source>
</evidence>
<evidence type="ECO:0000256" key="3">
    <source>
        <dbReference type="ARBA" id="ARBA00004964"/>
    </source>
</evidence>
<feature type="active site" description="Proton donor" evidence="10 11">
    <location>
        <position position="469"/>
    </location>
</feature>
<dbReference type="CDD" id="cd11322">
    <property type="entry name" value="AmyAc_Glg_BE"/>
    <property type="match status" value="1"/>
</dbReference>
<reference evidence="13 14" key="1">
    <citation type="submission" date="2019-02" db="EMBL/GenBank/DDBJ databases">
        <title>Deep-cultivation of Planctomycetes and their phenomic and genomic characterization uncovers novel biology.</title>
        <authorList>
            <person name="Wiegand S."/>
            <person name="Jogler M."/>
            <person name="Boedeker C."/>
            <person name="Pinto D."/>
            <person name="Vollmers J."/>
            <person name="Rivas-Marin E."/>
            <person name="Kohn T."/>
            <person name="Peeters S.H."/>
            <person name="Heuer A."/>
            <person name="Rast P."/>
            <person name="Oberbeckmann S."/>
            <person name="Bunk B."/>
            <person name="Jeske O."/>
            <person name="Meyerdierks A."/>
            <person name="Storesund J.E."/>
            <person name="Kallscheuer N."/>
            <person name="Luecker S."/>
            <person name="Lage O.M."/>
            <person name="Pohl T."/>
            <person name="Merkel B.J."/>
            <person name="Hornburger P."/>
            <person name="Mueller R.-W."/>
            <person name="Bruemmer F."/>
            <person name="Labrenz M."/>
            <person name="Spormann A.M."/>
            <person name="Op den Camp H."/>
            <person name="Overmann J."/>
            <person name="Amann R."/>
            <person name="Jetten M.S.M."/>
            <person name="Mascher T."/>
            <person name="Medema M.H."/>
            <person name="Devos D.P."/>
            <person name="Kaster A.-K."/>
            <person name="Ovreas L."/>
            <person name="Rohde M."/>
            <person name="Galperin M.Y."/>
            <person name="Jogler C."/>
        </authorList>
    </citation>
    <scope>NUCLEOTIDE SEQUENCE [LARGE SCALE GENOMIC DNA]</scope>
    <source>
        <strain evidence="13 14">Pla85_3_4</strain>
    </source>
</reference>
<protein>
    <recommendedName>
        <fullName evidence="10">1,4-alpha-glucan branching enzyme GlgB</fullName>
        <ecNumber evidence="10">2.4.1.18</ecNumber>
    </recommendedName>
    <alternativeName>
        <fullName evidence="10">1,4-alpha-D-glucan:1,4-alpha-D-glucan 6-glucosyl-transferase</fullName>
    </alternativeName>
    <alternativeName>
        <fullName evidence="10">Alpha-(1-&gt;4)-glucan branching enzyme</fullName>
    </alternativeName>
    <alternativeName>
        <fullName evidence="10">Glycogen branching enzyme</fullName>
        <shortName evidence="10">BE</shortName>
    </alternativeName>
</protein>
<dbReference type="FunFam" id="2.60.40.1180:FF:000002">
    <property type="entry name" value="1,4-alpha-glucan branching enzyme GlgB"/>
    <property type="match status" value="1"/>
</dbReference>
<dbReference type="InterPro" id="IPR044143">
    <property type="entry name" value="GlgB_N_E_set_prok"/>
</dbReference>
<dbReference type="GO" id="GO:0043169">
    <property type="term" value="F:cation binding"/>
    <property type="evidence" value="ECO:0007669"/>
    <property type="project" value="InterPro"/>
</dbReference>
<dbReference type="InterPro" id="IPR013783">
    <property type="entry name" value="Ig-like_fold"/>
</dbReference>
<dbReference type="Pfam" id="PF22019">
    <property type="entry name" value="GlgB_N"/>
    <property type="match status" value="1"/>
</dbReference>
<keyword evidence="8 10" id="KW-0320">Glycogen biosynthesis</keyword>
<dbReference type="EC" id="2.4.1.18" evidence="10"/>
<evidence type="ECO:0000256" key="6">
    <source>
        <dbReference type="ARBA" id="ARBA00022676"/>
    </source>
</evidence>
<dbReference type="FunFam" id="3.20.20.80:FF:000003">
    <property type="entry name" value="1,4-alpha-glucan branching enzyme GlgB"/>
    <property type="match status" value="1"/>
</dbReference>
<gene>
    <name evidence="13" type="primary">glgB_1</name>
    <name evidence="10" type="synonym">glgB</name>
    <name evidence="13" type="ORF">Pla8534_38730</name>
</gene>
<feature type="active site" description="Nucleophile" evidence="10 11">
    <location>
        <position position="416"/>
    </location>
</feature>
<dbReference type="NCBIfam" id="NF003811">
    <property type="entry name" value="PRK05402.1"/>
    <property type="match status" value="1"/>
</dbReference>
<dbReference type="UniPathway" id="UPA00164"/>
<dbReference type="CDD" id="cd02855">
    <property type="entry name" value="E_set_GBE_prok_N"/>
    <property type="match status" value="1"/>
</dbReference>
<dbReference type="PANTHER" id="PTHR43651">
    <property type="entry name" value="1,4-ALPHA-GLUCAN-BRANCHING ENZYME"/>
    <property type="match status" value="1"/>
</dbReference>
<dbReference type="Gene3D" id="2.60.40.10">
    <property type="entry name" value="Immunoglobulins"/>
    <property type="match status" value="1"/>
</dbReference>
<proteinExistence type="inferred from homology"/>
<evidence type="ECO:0000256" key="11">
    <source>
        <dbReference type="PIRSR" id="PIRSR000463-1"/>
    </source>
</evidence>
<comment type="pathway">
    <text evidence="3 10">Glycan biosynthesis; glycogen biosynthesis.</text>
</comment>
<evidence type="ECO:0000256" key="5">
    <source>
        <dbReference type="ARBA" id="ARBA00022600"/>
    </source>
</evidence>
<keyword evidence="5 10" id="KW-0321">Glycogen metabolism</keyword>
<evidence type="ECO:0000256" key="2">
    <source>
        <dbReference type="ARBA" id="ARBA00002953"/>
    </source>
</evidence>
<dbReference type="Proteomes" id="UP000317648">
    <property type="component" value="Chromosome"/>
</dbReference>
<dbReference type="Gene3D" id="2.60.40.1180">
    <property type="entry name" value="Golgi alpha-mannosidase II"/>
    <property type="match status" value="1"/>
</dbReference>
<dbReference type="InterPro" id="IPR013780">
    <property type="entry name" value="Glyco_hydro_b"/>
</dbReference>
<evidence type="ECO:0000256" key="7">
    <source>
        <dbReference type="ARBA" id="ARBA00022679"/>
    </source>
</evidence>
<sequence length="742" mass="84700">MRTSVSLASVRALMEGRHGDPGSVLGPHEIDCGDGKAMAVRAFFPETQQAWILDAPSDPPRAMRKIHPAGLYEAICPIPAVARRPHYQLRVAGPGGEVKTMHDPYAFEPYLSDFDLYLFGEGSMLKAYEKFGAQMRTVDDTTGVNFAVWAPNARSVSVIGDFNDWDARRHPMRKLIPSGVWELFVPELEAGAHYKYRVTTEHGEAVDKSDPYGFAAELPPRTASIVRDLSQYQWGDQDWVEKRKKTNQLSQPISIYEVHLGSWRKQEGKTNGWIDYRDLARRLVRYCTQMGYTHIELLPVSEHPYSGSWGYQTVGYFAPTSRHGSPEDFMYFVDHCHQNGIGVLVDWVPAHFPRDGHGLRRFDGSPLFEHADPRQGEHPDWGTMIFNYGRAEVRTFLISNALFWLDKYHIDGLRVDAVASMLYLDYSREQGEWIPNQYGGRENIEAIDLLRKVNEHTHREFPGVLMVAEESTAWGGVSRPTSIGGLGFTFKWNMGWMNDSLRYMHEDPINRRHHHNELTFSMIYAFTENFMLPLSHDEVVHGKGSLLDQMPGDLWQKFANLRLMYSYMWTHPGKKLLFMGGEFGQWTEWNADTELQWDLLEWGTHGGLKQMVADLNAMYRREPALYEVDFEEAGFEWVDCMSADESILAYLRKAKDPSDFVLVCANFTPVVRPQRKIGVPGPGLYREIFNSDSKFYDGTDVGNGMPQEAKQEEAQGRPWSITVNFPPLGVCVFKPEPKAKLS</sequence>
<dbReference type="InterPro" id="IPR037439">
    <property type="entry name" value="Branching_enzy"/>
</dbReference>
<dbReference type="InterPro" id="IPR006047">
    <property type="entry name" value="GH13_cat_dom"/>
</dbReference>
<dbReference type="OrthoDB" id="226102at2"/>
<dbReference type="SUPFAM" id="SSF51445">
    <property type="entry name" value="(Trans)glycosidases"/>
    <property type="match status" value="1"/>
</dbReference>
<dbReference type="RefSeq" id="WP_145054729.1">
    <property type="nucleotide sequence ID" value="NZ_CP036433.1"/>
</dbReference>
<dbReference type="InterPro" id="IPR006048">
    <property type="entry name" value="A-amylase/branching_C"/>
</dbReference>
<dbReference type="SUPFAM" id="SSF51011">
    <property type="entry name" value="Glycosyl hydrolase domain"/>
    <property type="match status" value="1"/>
</dbReference>
<comment type="subunit">
    <text evidence="10">Monomer.</text>
</comment>
<dbReference type="KEGG" id="lcre:Pla8534_38730"/>
<dbReference type="Pfam" id="PF02922">
    <property type="entry name" value="CBM_48"/>
    <property type="match status" value="1"/>
</dbReference>
<evidence type="ECO:0000256" key="9">
    <source>
        <dbReference type="ARBA" id="ARBA00023277"/>
    </source>
</evidence>
<comment type="catalytic activity">
    <reaction evidence="1 10">
        <text>Transfers a segment of a (1-&gt;4)-alpha-D-glucan chain to a primary hydroxy group in a similar glucan chain.</text>
        <dbReference type="EC" id="2.4.1.18"/>
    </reaction>
</comment>
<comment type="function">
    <text evidence="2 10">Catalyzes the formation of the alpha-1,6-glucosidic linkages in glycogen by scission of a 1,4-alpha-linked oligosaccharide from growing alpha-1,4-glucan chains and the subsequent attachment of the oligosaccharide to the alpha-1,6 position.</text>
</comment>
<dbReference type="AlphaFoldDB" id="A0A518DW51"/>
<dbReference type="GO" id="GO:0003844">
    <property type="term" value="F:1,4-alpha-glucan branching enzyme activity"/>
    <property type="evidence" value="ECO:0007669"/>
    <property type="project" value="UniProtKB-UniRule"/>
</dbReference>
<accession>A0A518DW51</accession>
<evidence type="ECO:0000256" key="4">
    <source>
        <dbReference type="ARBA" id="ARBA00009000"/>
    </source>
</evidence>
<feature type="domain" description="Glycosyl hydrolase family 13 catalytic" evidence="12">
    <location>
        <begin position="257"/>
        <end position="601"/>
    </location>
</feature>
<dbReference type="NCBIfam" id="TIGR01515">
    <property type="entry name" value="branching_enzym"/>
    <property type="match status" value="1"/>
</dbReference>
<dbReference type="Pfam" id="PF00128">
    <property type="entry name" value="Alpha-amylase"/>
    <property type="match status" value="1"/>
</dbReference>
<organism evidence="13 14">
    <name type="scientific">Lignipirellula cremea</name>
    <dbReference type="NCBI Taxonomy" id="2528010"/>
    <lineage>
        <taxon>Bacteria</taxon>
        <taxon>Pseudomonadati</taxon>
        <taxon>Planctomycetota</taxon>
        <taxon>Planctomycetia</taxon>
        <taxon>Pirellulales</taxon>
        <taxon>Pirellulaceae</taxon>
        <taxon>Lignipirellula</taxon>
    </lineage>
</organism>